<feature type="region of interest" description="Disordered" evidence="1">
    <location>
        <begin position="72"/>
        <end position="97"/>
    </location>
</feature>
<proteinExistence type="predicted"/>
<dbReference type="Proteomes" id="UP000035740">
    <property type="component" value="Unassembled WGS sequence"/>
</dbReference>
<dbReference type="EMBL" id="KQ090270">
    <property type="protein sequence ID" value="KMS98056.1"/>
    <property type="molecule type" value="Genomic_DNA"/>
</dbReference>
<evidence type="ECO:0000313" key="3">
    <source>
        <dbReference type="Proteomes" id="UP000035740"/>
    </source>
</evidence>
<evidence type="ECO:0000313" key="2">
    <source>
        <dbReference type="EMBL" id="KMS98056.1"/>
    </source>
</evidence>
<protein>
    <submittedName>
        <fullName evidence="2">Uncharacterized protein</fullName>
    </submittedName>
</protein>
<dbReference type="AlphaFoldDB" id="A0A0J8BAZ7"/>
<gene>
    <name evidence="2" type="ORF">BVRB_4g096130</name>
</gene>
<evidence type="ECO:0000256" key="1">
    <source>
        <dbReference type="SAM" id="MobiDB-lite"/>
    </source>
</evidence>
<organism evidence="2 3">
    <name type="scientific">Beta vulgaris subsp. vulgaris</name>
    <name type="common">Beet</name>
    <dbReference type="NCBI Taxonomy" id="3555"/>
    <lineage>
        <taxon>Eukaryota</taxon>
        <taxon>Viridiplantae</taxon>
        <taxon>Streptophyta</taxon>
        <taxon>Embryophyta</taxon>
        <taxon>Tracheophyta</taxon>
        <taxon>Spermatophyta</taxon>
        <taxon>Magnoliopsida</taxon>
        <taxon>eudicotyledons</taxon>
        <taxon>Gunneridae</taxon>
        <taxon>Pentapetalae</taxon>
        <taxon>Caryophyllales</taxon>
        <taxon>Chenopodiaceae</taxon>
        <taxon>Betoideae</taxon>
        <taxon>Beta</taxon>
    </lineage>
</organism>
<dbReference type="Gramene" id="KMS98056">
    <property type="protein sequence ID" value="KMS98056"/>
    <property type="gene ID" value="BVRB_4g096130"/>
</dbReference>
<keyword evidence="3" id="KW-1185">Reference proteome</keyword>
<sequence length="97" mass="10760">MQAYNFLTSSIFHQICTTRKKKPHIHPPEFAPQSPAIVAFTSLANSSAPVESSLPSSNYPIEQESSLAAIVPLPPPRHSDATTPQRRQFVRQYTGEQ</sequence>
<name>A0A0J8BAZ7_BETVV</name>
<reference evidence="2 3" key="1">
    <citation type="journal article" date="2014" name="Nature">
        <title>The genome of the recently domesticated crop plant sugar beet (Beta vulgaris).</title>
        <authorList>
            <person name="Dohm J.C."/>
            <person name="Minoche A.E."/>
            <person name="Holtgrawe D."/>
            <person name="Capella-Gutierrez S."/>
            <person name="Zakrzewski F."/>
            <person name="Tafer H."/>
            <person name="Rupp O."/>
            <person name="Sorensen T.R."/>
            <person name="Stracke R."/>
            <person name="Reinhardt R."/>
            <person name="Goesmann A."/>
            <person name="Kraft T."/>
            <person name="Schulz B."/>
            <person name="Stadler P.F."/>
            <person name="Schmidt T."/>
            <person name="Gabaldon T."/>
            <person name="Lehrach H."/>
            <person name="Weisshaar B."/>
            <person name="Himmelbauer H."/>
        </authorList>
    </citation>
    <scope>NUCLEOTIDE SEQUENCE [LARGE SCALE GENOMIC DNA]</scope>
    <source>
        <tissue evidence="2">Taproot</tissue>
    </source>
</reference>
<accession>A0A0J8BAZ7</accession>